<gene>
    <name evidence="3" type="ORF">ACGRVM_07205</name>
</gene>
<feature type="domain" description="FAD dependent oxidoreductase" evidence="2">
    <location>
        <begin position="30"/>
        <end position="383"/>
    </location>
</feature>
<dbReference type="Gene3D" id="3.50.50.60">
    <property type="entry name" value="FAD/NAD(P)-binding domain"/>
    <property type="match status" value="1"/>
</dbReference>
<reference evidence="3 4" key="1">
    <citation type="submission" date="2024-10" db="EMBL/GenBank/DDBJ databases">
        <authorList>
            <person name="Yang X.-N."/>
        </authorList>
    </citation>
    <scope>NUCLEOTIDE SEQUENCE [LARGE SCALE GENOMIC DNA]</scope>
    <source>
        <strain evidence="3 4">CAU 1059</strain>
    </source>
</reference>
<evidence type="ECO:0000256" key="1">
    <source>
        <dbReference type="ARBA" id="ARBA00023002"/>
    </source>
</evidence>
<dbReference type="InterPro" id="IPR006076">
    <property type="entry name" value="FAD-dep_OxRdtase"/>
</dbReference>
<keyword evidence="1 3" id="KW-0560">Oxidoreductase</keyword>
<keyword evidence="4" id="KW-1185">Reference proteome</keyword>
<name>A0ABW7I679_9RHOB</name>
<dbReference type="SUPFAM" id="SSF51971">
    <property type="entry name" value="Nucleotide-binding domain"/>
    <property type="match status" value="1"/>
</dbReference>
<organism evidence="3 4">
    <name type="scientific">Roseovarius aquimarinus</name>
    <dbReference type="NCBI Taxonomy" id="1229156"/>
    <lineage>
        <taxon>Bacteria</taxon>
        <taxon>Pseudomonadati</taxon>
        <taxon>Pseudomonadota</taxon>
        <taxon>Alphaproteobacteria</taxon>
        <taxon>Rhodobacterales</taxon>
        <taxon>Roseobacteraceae</taxon>
        <taxon>Roseovarius</taxon>
    </lineage>
</organism>
<dbReference type="Proteomes" id="UP001607157">
    <property type="component" value="Unassembled WGS sequence"/>
</dbReference>
<proteinExistence type="predicted"/>
<dbReference type="EMBL" id="JBIHMM010000001">
    <property type="protein sequence ID" value="MFH0253674.1"/>
    <property type="molecule type" value="Genomic_DNA"/>
</dbReference>
<sequence length="433" mass="46527">MPFSGERIYWLNDDQARPEAAPQNLPAKVDVAVVGAGYTGLTAALHLARAGRNVVVFDAVAVGHGASSRNGGMVGPGLHKLGITGLVNTYGEARAIAILGEGLRALDHLQTFLEEERIECDLTLAGRFRGARTPAHYGASARECDWLRAKIGLPSYNVPKAEQRAEIGSDFYHGGVVYVRDGGVHPRKLLLALVDKAFEAGVRILAPCAVTGLRRGLGGTEVQTDQGVLNAREVVLATNGYSDRRSAVLNCRVVPIETGACAVGPLTPEQMAELTPKARMHGETGRIFMWYRPTPDGRSFIFGGRFGAGGASLAAREAAFRRSITRVFPQLADAPLSHVWSGQIAYTADHSPHLGQVDGVWLAGGYCGSGVTRAIYFGTKLARRMLGQSDSETAFDALPFNSVPFRPFAPWGAGMLVRWHQMKDNRDLRAARG</sequence>
<dbReference type="PANTHER" id="PTHR13847">
    <property type="entry name" value="SARCOSINE DEHYDROGENASE-RELATED"/>
    <property type="match status" value="1"/>
</dbReference>
<comment type="caution">
    <text evidence="3">The sequence shown here is derived from an EMBL/GenBank/DDBJ whole genome shotgun (WGS) entry which is preliminary data.</text>
</comment>
<evidence type="ECO:0000313" key="4">
    <source>
        <dbReference type="Proteomes" id="UP001607157"/>
    </source>
</evidence>
<dbReference type="RefSeq" id="WP_377172703.1">
    <property type="nucleotide sequence ID" value="NZ_JBHTJC010000005.1"/>
</dbReference>
<dbReference type="Pfam" id="PF01266">
    <property type="entry name" value="DAO"/>
    <property type="match status" value="1"/>
</dbReference>
<dbReference type="PANTHER" id="PTHR13847:SF281">
    <property type="entry name" value="FAD DEPENDENT OXIDOREDUCTASE DOMAIN-CONTAINING PROTEIN"/>
    <property type="match status" value="1"/>
</dbReference>
<protein>
    <submittedName>
        <fullName evidence="3">NAD(P)/FAD-dependent oxidoreductase</fullName>
        <ecNumber evidence="3">1.-.-.-</ecNumber>
    </submittedName>
</protein>
<dbReference type="GO" id="GO:0016491">
    <property type="term" value="F:oxidoreductase activity"/>
    <property type="evidence" value="ECO:0007669"/>
    <property type="project" value="UniProtKB-KW"/>
</dbReference>
<accession>A0ABW7I679</accession>
<dbReference type="Gene3D" id="3.30.9.10">
    <property type="entry name" value="D-Amino Acid Oxidase, subunit A, domain 2"/>
    <property type="match status" value="1"/>
</dbReference>
<evidence type="ECO:0000259" key="2">
    <source>
        <dbReference type="Pfam" id="PF01266"/>
    </source>
</evidence>
<evidence type="ECO:0000313" key="3">
    <source>
        <dbReference type="EMBL" id="MFH0253674.1"/>
    </source>
</evidence>
<dbReference type="InterPro" id="IPR036188">
    <property type="entry name" value="FAD/NAD-bd_sf"/>
</dbReference>
<dbReference type="EC" id="1.-.-.-" evidence="3"/>